<organism evidence="1 2">
    <name type="scientific">Pseudomonas fluorescens</name>
    <dbReference type="NCBI Taxonomy" id="294"/>
    <lineage>
        <taxon>Bacteria</taxon>
        <taxon>Pseudomonadati</taxon>
        <taxon>Pseudomonadota</taxon>
        <taxon>Gammaproteobacteria</taxon>
        <taxon>Pseudomonadales</taxon>
        <taxon>Pseudomonadaceae</taxon>
        <taxon>Pseudomonas</taxon>
    </lineage>
</organism>
<dbReference type="AlphaFoldDB" id="A0A109KLA2"/>
<dbReference type="Proteomes" id="UP000063434">
    <property type="component" value="Unassembled WGS sequence"/>
</dbReference>
<dbReference type="PATRIC" id="fig|294.195.peg.6287"/>
<protein>
    <submittedName>
        <fullName evidence="1">Uncharacterized protein</fullName>
    </submittedName>
</protein>
<dbReference type="EMBL" id="LCYC01000062">
    <property type="protein sequence ID" value="KWV71220.1"/>
    <property type="molecule type" value="Genomic_DNA"/>
</dbReference>
<gene>
    <name evidence="1" type="ORF">PFL603g_05903</name>
</gene>
<sequence>MSLQNRKARPAPLEQYEDYGDIPPEGMDLEEVELIWWIVAPRMSKKELRKRLKMVADGYRDAGRFRYAAVSDAKGRGRYPRGVINVLKQVLKPRGLMPLDTADDVLYVQVEIWHLCISKALEWCPPNALPRKLRGMKVEADLGL</sequence>
<evidence type="ECO:0000313" key="1">
    <source>
        <dbReference type="EMBL" id="KWV71220.1"/>
    </source>
</evidence>
<evidence type="ECO:0000313" key="2">
    <source>
        <dbReference type="Proteomes" id="UP000063434"/>
    </source>
</evidence>
<reference evidence="1 2" key="1">
    <citation type="submission" date="2015-05" db="EMBL/GenBank/DDBJ databases">
        <title>A genomic and transcriptomic approach to investigate the blue pigment phenotype in Pseudomonas fluorescens.</title>
        <authorList>
            <person name="Andreani N.A."/>
            <person name="Cardazzo B."/>
        </authorList>
    </citation>
    <scope>NUCLEOTIDE SEQUENCE [LARGE SCALE GENOMIC DNA]</scope>
    <source>
        <strain evidence="1 2">Ps_40</strain>
    </source>
</reference>
<proteinExistence type="predicted"/>
<comment type="caution">
    <text evidence="1">The sequence shown here is derived from an EMBL/GenBank/DDBJ whole genome shotgun (WGS) entry which is preliminary data.</text>
</comment>
<dbReference type="RefSeq" id="WP_060766363.1">
    <property type="nucleotide sequence ID" value="NZ_LCYC01000062.1"/>
</dbReference>
<name>A0A109KLA2_PSEFL</name>
<accession>A0A109KLA2</accession>